<organism evidence="2 3">
    <name type="scientific">Morella rubra</name>
    <name type="common">Chinese bayberry</name>
    <dbReference type="NCBI Taxonomy" id="262757"/>
    <lineage>
        <taxon>Eukaryota</taxon>
        <taxon>Viridiplantae</taxon>
        <taxon>Streptophyta</taxon>
        <taxon>Embryophyta</taxon>
        <taxon>Tracheophyta</taxon>
        <taxon>Spermatophyta</taxon>
        <taxon>Magnoliopsida</taxon>
        <taxon>eudicotyledons</taxon>
        <taxon>Gunneridae</taxon>
        <taxon>Pentapetalae</taxon>
        <taxon>rosids</taxon>
        <taxon>fabids</taxon>
        <taxon>Fagales</taxon>
        <taxon>Myricaceae</taxon>
        <taxon>Morella</taxon>
    </lineage>
</organism>
<evidence type="ECO:0000313" key="2">
    <source>
        <dbReference type="EMBL" id="KAB1203024.1"/>
    </source>
</evidence>
<accession>A0A6A1URC2</accession>
<proteinExistence type="predicted"/>
<evidence type="ECO:0000256" key="1">
    <source>
        <dbReference type="SAM" id="MobiDB-lite"/>
    </source>
</evidence>
<feature type="compositionally biased region" description="Polar residues" evidence="1">
    <location>
        <begin position="172"/>
        <end position="185"/>
    </location>
</feature>
<dbReference type="EMBL" id="RXIC02000026">
    <property type="protein sequence ID" value="KAB1203024.1"/>
    <property type="molecule type" value="Genomic_DNA"/>
</dbReference>
<gene>
    <name evidence="2" type="ORF">CJ030_MR8G017920</name>
</gene>
<protein>
    <submittedName>
        <fullName evidence="2">Uncharacterized protein</fullName>
    </submittedName>
</protein>
<evidence type="ECO:0000313" key="3">
    <source>
        <dbReference type="Proteomes" id="UP000516437"/>
    </source>
</evidence>
<name>A0A6A1URC2_9ROSI</name>
<feature type="compositionally biased region" description="Polar residues" evidence="1">
    <location>
        <begin position="145"/>
        <end position="154"/>
    </location>
</feature>
<dbReference type="AlphaFoldDB" id="A0A6A1URC2"/>
<dbReference type="Proteomes" id="UP000516437">
    <property type="component" value="Chromosome 8"/>
</dbReference>
<feature type="region of interest" description="Disordered" evidence="1">
    <location>
        <begin position="172"/>
        <end position="203"/>
    </location>
</feature>
<sequence>MTFQADCQTFSRHSRLIPETLIPARCYGRRNHVGYSYTSEAESGEAIGEHADVHSGSRATLTKSRSDVCCSSTAEASINAELRRRALAIESLSVKTWGDIISGAESSNIGGLRGVLAEQARVGLGRQEFETDSLRFKNWDDESSDSGINTTPPQEDQEGVYSRAWARIVGPQQQEGRLTANITPRQDQDEIEEDVTEPTQGMA</sequence>
<feature type="region of interest" description="Disordered" evidence="1">
    <location>
        <begin position="138"/>
        <end position="159"/>
    </location>
</feature>
<reference evidence="2 3" key="1">
    <citation type="journal article" date="2019" name="Plant Biotechnol. J.">
        <title>The red bayberry genome and genetic basis of sex determination.</title>
        <authorList>
            <person name="Jia H.M."/>
            <person name="Jia H.J."/>
            <person name="Cai Q.L."/>
            <person name="Wang Y."/>
            <person name="Zhao H.B."/>
            <person name="Yang W.F."/>
            <person name="Wang G.Y."/>
            <person name="Li Y.H."/>
            <person name="Zhan D.L."/>
            <person name="Shen Y.T."/>
            <person name="Niu Q.F."/>
            <person name="Chang L."/>
            <person name="Qiu J."/>
            <person name="Zhao L."/>
            <person name="Xie H.B."/>
            <person name="Fu W.Y."/>
            <person name="Jin J."/>
            <person name="Li X.W."/>
            <person name="Jiao Y."/>
            <person name="Zhou C.C."/>
            <person name="Tu T."/>
            <person name="Chai C.Y."/>
            <person name="Gao J.L."/>
            <person name="Fan L.J."/>
            <person name="van de Weg E."/>
            <person name="Wang J.Y."/>
            <person name="Gao Z.S."/>
        </authorList>
    </citation>
    <scope>NUCLEOTIDE SEQUENCE [LARGE SCALE GENOMIC DNA]</scope>
    <source>
        <tissue evidence="2">Leaves</tissue>
    </source>
</reference>
<comment type="caution">
    <text evidence="2">The sequence shown here is derived from an EMBL/GenBank/DDBJ whole genome shotgun (WGS) entry which is preliminary data.</text>
</comment>
<keyword evidence="3" id="KW-1185">Reference proteome</keyword>